<comment type="pathway">
    <text evidence="1">Protein modification; protein glycosylation.</text>
</comment>
<dbReference type="Proteomes" id="UP000620596">
    <property type="component" value="Unassembled WGS sequence"/>
</dbReference>
<accession>A0A916SG71</accession>
<dbReference type="PANTHER" id="PTHR44998:SF1">
    <property type="entry name" value="UDP-N-ACETYLGLUCOSAMINE--PEPTIDE N-ACETYLGLUCOSAMINYLTRANSFERASE 110 KDA SUBUNIT"/>
    <property type="match status" value="1"/>
</dbReference>
<reference evidence="9" key="1">
    <citation type="journal article" date="2014" name="Int. J. Syst. Evol. Microbiol.">
        <title>Complete genome sequence of Corynebacterium casei LMG S-19264T (=DSM 44701T), isolated from a smear-ripened cheese.</title>
        <authorList>
            <consortium name="US DOE Joint Genome Institute (JGI-PGF)"/>
            <person name="Walter F."/>
            <person name="Albersmeier A."/>
            <person name="Kalinowski J."/>
            <person name="Ruckert C."/>
        </authorList>
    </citation>
    <scope>NUCLEOTIDE SEQUENCE</scope>
    <source>
        <strain evidence="9">CGMCC 1.15322</strain>
    </source>
</reference>
<keyword evidence="7" id="KW-0802">TPR repeat</keyword>
<dbReference type="EC" id="2.4.1.255" evidence="3"/>
<organism evidence="9 10">
    <name type="scientific">Polaromonas eurypsychrophila</name>
    <dbReference type="NCBI Taxonomy" id="1614635"/>
    <lineage>
        <taxon>Bacteria</taxon>
        <taxon>Pseudomonadati</taxon>
        <taxon>Pseudomonadota</taxon>
        <taxon>Betaproteobacteria</taxon>
        <taxon>Burkholderiales</taxon>
        <taxon>Comamonadaceae</taxon>
        <taxon>Polaromonas</taxon>
    </lineage>
</organism>
<evidence type="ECO:0000256" key="2">
    <source>
        <dbReference type="ARBA" id="ARBA00005386"/>
    </source>
</evidence>
<dbReference type="PANTHER" id="PTHR44998">
    <property type="match status" value="1"/>
</dbReference>
<sequence>MTSPEPCAAPIADAAPDEPGEFSALMASGVAAHGAGDRVKALVAFESARTLAPDNAHAVSACATLLFELSRPSAAFKLLLGVEKLLLADPDGATNLAIAASACGQWPLARAYFEHALTLDADHAPALTQLGLMAAREGRWADAIGHATGCLSLAPANQDAWIYLADFLMGAQRHTDALAHLHKALHHFPEHPQIAMRRAVALALAADFEAADQALAALNPEATTVLQHFLHGGTAAQSAHAPAIEPDARVLFSRQAFDAMEECDWRDQERLTAALREQIATERFPGQGRDLRLALLFGLALPLSEDEMTQAVQATWTALARPLEKPQPPFSGKRSLRRDEHIHIGISAHSLRDLTATAALTAQLACHDHARFVFHVYSPTPQPQEVLAEPLLPHQVVEIAHFTDEEAVRRIRLDPLDLWMDLGFGTPSWRPGIAQRRVAPVQLQQLSWQRRLPRGPYDYNLSDTFIHPDAEDFVGQCAAQVRLPHTCWLAAYGQTPAAPALTRKDAGLPAGALVLCALVPPLRIDPQTFKTWMALLLALPDAVLWLPAYTPAAQANLARVAQGAGVAARQLVFAGGATGCDTLALMPLGDLFLDPLRFNANQSLTDALQMGLPAISCAGNSMASRLGGSILRAAGLPQCVVQDHASYSATVVALGRDRSQLADLRRRLQEAKATAPLFDLQARVKELEAAWTFMAGRARAGRPPEAFDVPGSRR</sequence>
<dbReference type="GO" id="GO:0006493">
    <property type="term" value="P:protein O-linked glycosylation"/>
    <property type="evidence" value="ECO:0007669"/>
    <property type="project" value="TreeGrafter"/>
</dbReference>
<name>A0A916SG71_9BURK</name>
<comment type="caution">
    <text evidence="9">The sequence shown here is derived from an EMBL/GenBank/DDBJ whole genome shotgun (WGS) entry which is preliminary data.</text>
</comment>
<evidence type="ECO:0000256" key="1">
    <source>
        <dbReference type="ARBA" id="ARBA00004922"/>
    </source>
</evidence>
<dbReference type="Gene3D" id="1.25.40.10">
    <property type="entry name" value="Tetratricopeptide repeat domain"/>
    <property type="match status" value="1"/>
</dbReference>
<keyword evidence="6" id="KW-0677">Repeat</keyword>
<evidence type="ECO:0000256" key="6">
    <source>
        <dbReference type="ARBA" id="ARBA00022737"/>
    </source>
</evidence>
<evidence type="ECO:0000256" key="3">
    <source>
        <dbReference type="ARBA" id="ARBA00011970"/>
    </source>
</evidence>
<dbReference type="AlphaFoldDB" id="A0A916SG71"/>
<dbReference type="SUPFAM" id="SSF48452">
    <property type="entry name" value="TPR-like"/>
    <property type="match status" value="1"/>
</dbReference>
<dbReference type="InterPro" id="IPR019734">
    <property type="entry name" value="TPR_rpt"/>
</dbReference>
<keyword evidence="5" id="KW-0808">Transferase</keyword>
<dbReference type="InterPro" id="IPR011990">
    <property type="entry name" value="TPR-like_helical_dom_sf"/>
</dbReference>
<proteinExistence type="inferred from homology"/>
<evidence type="ECO:0000313" key="9">
    <source>
        <dbReference type="EMBL" id="GGA98608.1"/>
    </source>
</evidence>
<dbReference type="GO" id="GO:0097363">
    <property type="term" value="F:protein O-acetylglucosaminyltransferase activity"/>
    <property type="evidence" value="ECO:0007669"/>
    <property type="project" value="UniProtKB-EC"/>
</dbReference>
<dbReference type="Gene3D" id="3.40.50.2000">
    <property type="entry name" value="Glycogen Phosphorylase B"/>
    <property type="match status" value="1"/>
</dbReference>
<evidence type="ECO:0000256" key="4">
    <source>
        <dbReference type="ARBA" id="ARBA00022676"/>
    </source>
</evidence>
<dbReference type="Pfam" id="PF13844">
    <property type="entry name" value="Glyco_transf_41"/>
    <property type="match status" value="1"/>
</dbReference>
<dbReference type="SMART" id="SM00028">
    <property type="entry name" value="TPR"/>
    <property type="match status" value="4"/>
</dbReference>
<dbReference type="Gene3D" id="3.40.50.11380">
    <property type="match status" value="1"/>
</dbReference>
<gene>
    <name evidence="9" type="ORF">GCM10011496_19640</name>
</gene>
<keyword evidence="4" id="KW-0328">Glycosyltransferase</keyword>
<evidence type="ECO:0000256" key="7">
    <source>
        <dbReference type="ARBA" id="ARBA00022803"/>
    </source>
</evidence>
<keyword evidence="10" id="KW-1185">Reference proteome</keyword>
<feature type="domain" description="O-GlcNAc transferase C-terminal" evidence="8">
    <location>
        <begin position="500"/>
        <end position="686"/>
    </location>
</feature>
<evidence type="ECO:0000256" key="5">
    <source>
        <dbReference type="ARBA" id="ARBA00022679"/>
    </source>
</evidence>
<comment type="similarity">
    <text evidence="2">Belongs to the glycosyltransferase 41 family. O-GlcNAc transferase subfamily.</text>
</comment>
<protein>
    <recommendedName>
        <fullName evidence="3">protein O-GlcNAc transferase</fullName>
        <ecNumber evidence="3">2.4.1.255</ecNumber>
    </recommendedName>
</protein>
<evidence type="ECO:0000313" key="10">
    <source>
        <dbReference type="Proteomes" id="UP000620596"/>
    </source>
</evidence>
<dbReference type="InterPro" id="IPR029489">
    <property type="entry name" value="OGT/SEC/SPY_C"/>
</dbReference>
<evidence type="ECO:0000259" key="8">
    <source>
        <dbReference type="Pfam" id="PF13844"/>
    </source>
</evidence>
<reference evidence="9" key="2">
    <citation type="submission" date="2020-09" db="EMBL/GenBank/DDBJ databases">
        <authorList>
            <person name="Sun Q."/>
            <person name="Zhou Y."/>
        </authorList>
    </citation>
    <scope>NUCLEOTIDE SEQUENCE</scope>
    <source>
        <strain evidence="9">CGMCC 1.15322</strain>
    </source>
</reference>
<dbReference type="RefSeq" id="WP_188708327.1">
    <property type="nucleotide sequence ID" value="NZ_BMIG01000006.1"/>
</dbReference>
<dbReference type="EMBL" id="BMIG01000006">
    <property type="protein sequence ID" value="GGA98608.1"/>
    <property type="molecule type" value="Genomic_DNA"/>
</dbReference>